<dbReference type="GO" id="GO:0003677">
    <property type="term" value="F:DNA binding"/>
    <property type="evidence" value="ECO:0007669"/>
    <property type="project" value="InterPro"/>
</dbReference>
<dbReference type="SUPFAM" id="SSF56317">
    <property type="entry name" value="Carbon-nitrogen hydrolase"/>
    <property type="match status" value="1"/>
</dbReference>
<dbReference type="PANTHER" id="PTHR23088:SF27">
    <property type="entry name" value="DEAMINATED GLUTATHIONE AMIDASE"/>
    <property type="match status" value="1"/>
</dbReference>
<feature type="domain" description="CN hydrolase" evidence="2">
    <location>
        <begin position="123"/>
        <end position="349"/>
    </location>
</feature>
<organism evidence="3 4">
    <name type="scientific">Meloidogyne enterolobii</name>
    <name type="common">Root-knot nematode worm</name>
    <name type="synonym">Meloidogyne mayaguensis</name>
    <dbReference type="NCBI Taxonomy" id="390850"/>
    <lineage>
        <taxon>Eukaryota</taxon>
        <taxon>Metazoa</taxon>
        <taxon>Ecdysozoa</taxon>
        <taxon>Nematoda</taxon>
        <taxon>Chromadorea</taxon>
        <taxon>Rhabditida</taxon>
        <taxon>Tylenchina</taxon>
        <taxon>Tylenchomorpha</taxon>
        <taxon>Tylenchoidea</taxon>
        <taxon>Meloidogynidae</taxon>
        <taxon>Meloidogyninae</taxon>
        <taxon>Meloidogyne</taxon>
    </lineage>
</organism>
<dbReference type="GO" id="GO:0006139">
    <property type="term" value="P:nucleobase-containing compound metabolic process"/>
    <property type="evidence" value="ECO:0007669"/>
    <property type="project" value="TreeGrafter"/>
</dbReference>
<dbReference type="GO" id="GO:0000786">
    <property type="term" value="C:nucleosome"/>
    <property type="evidence" value="ECO:0007669"/>
    <property type="project" value="InterPro"/>
</dbReference>
<dbReference type="PANTHER" id="PTHR23088">
    <property type="entry name" value="NITRILASE-RELATED"/>
    <property type="match status" value="1"/>
</dbReference>
<sequence>MARTKQTAKKSAGFRKEIVAAKAIASKRMRVQLATKRCPRVFPSYKELPPVKMQQKRYHKKGSLALKEIRRFQKSTNLLIPRAPFIRLVRDVANSITGEQYKWRGLALVALQEAAEYYLVNLFEILICALYTLPALQSCPRIFNLYAKFVERNYGFLPECFDFIGRNKEEQIDQAIEADGQYITQFRELAKRYGLWLALGGFHNKQADGLPLNTYLLIDSSGQTRASYDKLHLFDLDLPGKVRLMESEFSRKGKKLHLPVDTPIGRLGMGICYDLRFAELSLFNRLRGAQILSFPSSFTVTTGLAHWEALLRARAIETQCYIVAPAQTGKHNDKRSSYGHSMVVDPWGQ</sequence>
<dbReference type="SMART" id="SM00428">
    <property type="entry name" value="H3"/>
    <property type="match status" value="1"/>
</dbReference>
<accession>A0A6V7WT40</accession>
<dbReference type="InterPro" id="IPR007125">
    <property type="entry name" value="H2A/H2B/H3"/>
</dbReference>
<dbReference type="PROSITE" id="PS00959">
    <property type="entry name" value="HISTONE_H3_2"/>
    <property type="match status" value="1"/>
</dbReference>
<dbReference type="InterPro" id="IPR000164">
    <property type="entry name" value="Histone_H3/CENP-A"/>
</dbReference>
<comment type="caution">
    <text evidence="3">The sequence shown here is derived from an EMBL/GenBank/DDBJ whole genome shotgun (WGS) entry which is preliminary data.</text>
</comment>
<evidence type="ECO:0000313" key="4">
    <source>
        <dbReference type="Proteomes" id="UP000580250"/>
    </source>
</evidence>
<dbReference type="Gene3D" id="3.60.110.10">
    <property type="entry name" value="Carbon-nitrogen hydrolase"/>
    <property type="match status" value="1"/>
</dbReference>
<comment type="similarity">
    <text evidence="1">Belongs to the histone H3 family.</text>
</comment>
<evidence type="ECO:0000259" key="2">
    <source>
        <dbReference type="PROSITE" id="PS50263"/>
    </source>
</evidence>
<dbReference type="Proteomes" id="UP000580250">
    <property type="component" value="Unassembled WGS sequence"/>
</dbReference>
<dbReference type="InterPro" id="IPR009072">
    <property type="entry name" value="Histone-fold"/>
</dbReference>
<dbReference type="PROSITE" id="PS50263">
    <property type="entry name" value="CN_HYDROLASE"/>
    <property type="match status" value="1"/>
</dbReference>
<dbReference type="AlphaFoldDB" id="A0A6V7WT40"/>
<dbReference type="SUPFAM" id="SSF47113">
    <property type="entry name" value="Histone-fold"/>
    <property type="match status" value="1"/>
</dbReference>
<dbReference type="OrthoDB" id="680339at2759"/>
<dbReference type="Pfam" id="PF00125">
    <property type="entry name" value="Histone"/>
    <property type="match status" value="1"/>
</dbReference>
<dbReference type="GO" id="GO:0047710">
    <property type="term" value="F:bis(5'-adenosyl)-triphosphatase activity"/>
    <property type="evidence" value="ECO:0007669"/>
    <property type="project" value="TreeGrafter"/>
</dbReference>
<dbReference type="Gene3D" id="1.10.20.10">
    <property type="entry name" value="Histone, subunit A"/>
    <property type="match status" value="1"/>
</dbReference>
<dbReference type="GO" id="GO:0030527">
    <property type="term" value="F:structural constituent of chromatin"/>
    <property type="evidence" value="ECO:0007669"/>
    <property type="project" value="InterPro"/>
</dbReference>
<reference evidence="3 4" key="1">
    <citation type="submission" date="2020-08" db="EMBL/GenBank/DDBJ databases">
        <authorList>
            <person name="Koutsovoulos G."/>
            <person name="Danchin GJ E."/>
        </authorList>
    </citation>
    <scope>NUCLEOTIDE SEQUENCE [LARGE SCALE GENOMIC DNA]</scope>
</reference>
<gene>
    <name evidence="3" type="ORF">MENT_LOCUS42951</name>
</gene>
<evidence type="ECO:0000313" key="3">
    <source>
        <dbReference type="EMBL" id="CAD2190180.1"/>
    </source>
</evidence>
<dbReference type="InterPro" id="IPR003010">
    <property type="entry name" value="C-N_Hydrolase"/>
</dbReference>
<proteinExistence type="inferred from homology"/>
<dbReference type="InterPro" id="IPR036526">
    <property type="entry name" value="C-N_Hydrolase_sf"/>
</dbReference>
<dbReference type="GO" id="GO:0046982">
    <property type="term" value="F:protein heterodimerization activity"/>
    <property type="evidence" value="ECO:0007669"/>
    <property type="project" value="InterPro"/>
</dbReference>
<name>A0A6V7WT40_MELEN</name>
<dbReference type="Pfam" id="PF00795">
    <property type="entry name" value="CN_hydrolase"/>
    <property type="match status" value="1"/>
</dbReference>
<dbReference type="EMBL" id="CAJEWN010000792">
    <property type="protein sequence ID" value="CAD2190180.1"/>
    <property type="molecule type" value="Genomic_DNA"/>
</dbReference>
<evidence type="ECO:0000256" key="1">
    <source>
        <dbReference type="ARBA" id="ARBA00010343"/>
    </source>
</evidence>
<protein>
    <recommendedName>
        <fullName evidence="2">CN hydrolase domain-containing protein</fullName>
    </recommendedName>
</protein>